<feature type="chain" id="PRO_5043563609" description="Ig-like domain-containing protein" evidence="6">
    <location>
        <begin position="21"/>
        <end position="157"/>
    </location>
</feature>
<gene>
    <name evidence="8" type="ORF">NDU88_008362</name>
</gene>
<evidence type="ECO:0000256" key="4">
    <source>
        <dbReference type="ARBA" id="ARBA00023319"/>
    </source>
</evidence>
<keyword evidence="5" id="KW-0391">Immunity</keyword>
<dbReference type="PROSITE" id="PS50835">
    <property type="entry name" value="IG_LIKE"/>
    <property type="match status" value="1"/>
</dbReference>
<name>A0AAV7SVI3_PLEWA</name>
<dbReference type="PANTHER" id="PTHR19367:SF18">
    <property type="entry name" value="T CELL RECEPTOR ALPHA VARIABLE 16"/>
    <property type="match status" value="1"/>
</dbReference>
<keyword evidence="3" id="KW-0675">Receptor</keyword>
<dbReference type="EMBL" id="JANPWB010000008">
    <property type="protein sequence ID" value="KAJ1167978.1"/>
    <property type="molecule type" value="Genomic_DNA"/>
</dbReference>
<organism evidence="8 9">
    <name type="scientific">Pleurodeles waltl</name>
    <name type="common">Iberian ribbed newt</name>
    <dbReference type="NCBI Taxonomy" id="8319"/>
    <lineage>
        <taxon>Eukaryota</taxon>
        <taxon>Metazoa</taxon>
        <taxon>Chordata</taxon>
        <taxon>Craniata</taxon>
        <taxon>Vertebrata</taxon>
        <taxon>Euteleostomi</taxon>
        <taxon>Amphibia</taxon>
        <taxon>Batrachia</taxon>
        <taxon>Caudata</taxon>
        <taxon>Salamandroidea</taxon>
        <taxon>Salamandridae</taxon>
        <taxon>Pleurodelinae</taxon>
        <taxon>Pleurodeles</taxon>
    </lineage>
</organism>
<dbReference type="GO" id="GO:0002250">
    <property type="term" value="P:adaptive immune response"/>
    <property type="evidence" value="ECO:0007669"/>
    <property type="project" value="UniProtKB-KW"/>
</dbReference>
<reference evidence="8" key="1">
    <citation type="journal article" date="2022" name="bioRxiv">
        <title>Sequencing and chromosome-scale assembly of the giantPleurodeles waltlgenome.</title>
        <authorList>
            <person name="Brown T."/>
            <person name="Elewa A."/>
            <person name="Iarovenko S."/>
            <person name="Subramanian E."/>
            <person name="Araus A.J."/>
            <person name="Petzold A."/>
            <person name="Susuki M."/>
            <person name="Suzuki K.-i.T."/>
            <person name="Hayashi T."/>
            <person name="Toyoda A."/>
            <person name="Oliveira C."/>
            <person name="Osipova E."/>
            <person name="Leigh N.D."/>
            <person name="Simon A."/>
            <person name="Yun M.H."/>
        </authorList>
    </citation>
    <scope>NUCLEOTIDE SEQUENCE</scope>
    <source>
        <strain evidence="8">20211129_DDA</strain>
        <tissue evidence="8">Liver</tissue>
    </source>
</reference>
<evidence type="ECO:0000256" key="5">
    <source>
        <dbReference type="ARBA" id="ARBA00043266"/>
    </source>
</evidence>
<dbReference type="InterPro" id="IPR036179">
    <property type="entry name" value="Ig-like_dom_sf"/>
</dbReference>
<keyword evidence="5" id="KW-1279">T cell receptor</keyword>
<dbReference type="InterPro" id="IPR007110">
    <property type="entry name" value="Ig-like_dom"/>
</dbReference>
<evidence type="ECO:0000256" key="3">
    <source>
        <dbReference type="ARBA" id="ARBA00023170"/>
    </source>
</evidence>
<dbReference type="SMART" id="SM00409">
    <property type="entry name" value="IG"/>
    <property type="match status" value="1"/>
</dbReference>
<accession>A0AAV7SVI3</accession>
<dbReference type="AlphaFoldDB" id="A0AAV7SVI3"/>
<keyword evidence="4" id="KW-0393">Immunoglobulin domain</keyword>
<dbReference type="Proteomes" id="UP001066276">
    <property type="component" value="Chromosome 4_2"/>
</dbReference>
<dbReference type="PANTHER" id="PTHR19367">
    <property type="entry name" value="T-CELL RECEPTOR ALPHA CHAIN V REGION"/>
    <property type="match status" value="1"/>
</dbReference>
<feature type="domain" description="Ig-like" evidence="7">
    <location>
        <begin position="4"/>
        <end position="130"/>
    </location>
</feature>
<keyword evidence="9" id="KW-1185">Reference proteome</keyword>
<dbReference type="InterPro" id="IPR013106">
    <property type="entry name" value="Ig_V-set"/>
</dbReference>
<evidence type="ECO:0000256" key="2">
    <source>
        <dbReference type="ARBA" id="ARBA00023130"/>
    </source>
</evidence>
<evidence type="ECO:0000313" key="9">
    <source>
        <dbReference type="Proteomes" id="UP001066276"/>
    </source>
</evidence>
<keyword evidence="1 6" id="KW-0732">Signal</keyword>
<evidence type="ECO:0000256" key="1">
    <source>
        <dbReference type="ARBA" id="ARBA00022729"/>
    </source>
</evidence>
<dbReference type="Pfam" id="PF07686">
    <property type="entry name" value="V-set"/>
    <property type="match status" value="1"/>
</dbReference>
<dbReference type="InterPro" id="IPR003599">
    <property type="entry name" value="Ig_sub"/>
</dbReference>
<protein>
    <recommendedName>
        <fullName evidence="7">Ig-like domain-containing protein</fullName>
    </recommendedName>
</protein>
<dbReference type="Gene3D" id="2.60.40.10">
    <property type="entry name" value="Immunoglobulins"/>
    <property type="match status" value="1"/>
</dbReference>
<dbReference type="SUPFAM" id="SSF48726">
    <property type="entry name" value="Immunoglobulin"/>
    <property type="match status" value="1"/>
</dbReference>
<keyword evidence="2" id="KW-1064">Adaptive immunity</keyword>
<evidence type="ECO:0000256" key="6">
    <source>
        <dbReference type="SAM" id="SignalP"/>
    </source>
</evidence>
<evidence type="ECO:0000259" key="7">
    <source>
        <dbReference type="PROSITE" id="PS50835"/>
    </source>
</evidence>
<sequence>MSSPRLCLALLLLVSGKSGAQSVSQSPEKLSVLEGSPLFINCTYKYSGAPFLFWYFQVPGEAPRMLLDEYGQREQRGFSAPHNTGETSFHLRKKSSEVGDSGLYLCALRDTVCDQVLGAAQKRGNTQSFTVHCQLHPPFLCAAQKPADDTVLLSALH</sequence>
<dbReference type="InterPro" id="IPR051287">
    <property type="entry name" value="TCR_variable_region"/>
</dbReference>
<dbReference type="InterPro" id="IPR013783">
    <property type="entry name" value="Ig-like_fold"/>
</dbReference>
<proteinExistence type="predicted"/>
<dbReference type="GO" id="GO:0042101">
    <property type="term" value="C:T cell receptor complex"/>
    <property type="evidence" value="ECO:0007669"/>
    <property type="project" value="UniProtKB-KW"/>
</dbReference>
<feature type="signal peptide" evidence="6">
    <location>
        <begin position="1"/>
        <end position="20"/>
    </location>
</feature>
<comment type="caution">
    <text evidence="8">The sequence shown here is derived from an EMBL/GenBank/DDBJ whole genome shotgun (WGS) entry which is preliminary data.</text>
</comment>
<evidence type="ECO:0000313" key="8">
    <source>
        <dbReference type="EMBL" id="KAJ1167978.1"/>
    </source>
</evidence>